<dbReference type="SMART" id="SM00717">
    <property type="entry name" value="SANT"/>
    <property type="match status" value="1"/>
</dbReference>
<dbReference type="CDD" id="cd00167">
    <property type="entry name" value="SANT"/>
    <property type="match status" value="1"/>
</dbReference>
<dbReference type="InterPro" id="IPR001005">
    <property type="entry name" value="SANT/Myb"/>
</dbReference>
<gene>
    <name evidence="10" type="primary">WER</name>
    <name evidence="10" type="ORF">QJS10_CPB04g00543</name>
</gene>
<keyword evidence="5" id="KW-0804">Transcription</keyword>
<keyword evidence="2" id="KW-0677">Repeat</keyword>
<feature type="domain" description="HTH myb-type" evidence="9">
    <location>
        <begin position="27"/>
        <end position="85"/>
    </location>
</feature>
<sequence length="205" mass="23209">MSMCGMVSELMVGGRRGRRPNSRAGGMSKFEKKRWSKEEDRRLLNHLKRYGVKTKWDKVPRLCGLYPRSGKSCRSRWLDYLSPDLKKVPLTEEEGLRVIQLQQILGNKWARIAKSGWCNDPNPPIPLSCSSTSVFGDSIPSTGGSPLYDEYNHDISLLSQDHNAAILYSPDHLMLDQMFDHNNSGWPAQDVDESLEDHTTTNESG</sequence>
<evidence type="ECO:0000259" key="8">
    <source>
        <dbReference type="PROSITE" id="PS50090"/>
    </source>
</evidence>
<dbReference type="PANTHER" id="PTHR47997">
    <property type="entry name" value="MYB DOMAIN PROTEIN 55"/>
    <property type="match status" value="1"/>
</dbReference>
<proteinExistence type="predicted"/>
<feature type="region of interest" description="Disordered" evidence="7">
    <location>
        <begin position="185"/>
        <end position="205"/>
    </location>
</feature>
<dbReference type="InterPro" id="IPR051953">
    <property type="entry name" value="Plant_SW-associated_TFs"/>
</dbReference>
<evidence type="ECO:0000313" key="11">
    <source>
        <dbReference type="Proteomes" id="UP001180020"/>
    </source>
</evidence>
<evidence type="ECO:0000313" key="10">
    <source>
        <dbReference type="EMBL" id="KAK1319780.1"/>
    </source>
</evidence>
<dbReference type="InterPro" id="IPR009057">
    <property type="entry name" value="Homeodomain-like_sf"/>
</dbReference>
<dbReference type="AlphaFoldDB" id="A0AAV9F251"/>
<dbReference type="EMBL" id="JAUJYO010000004">
    <property type="protein sequence ID" value="KAK1319780.1"/>
    <property type="molecule type" value="Genomic_DNA"/>
</dbReference>
<dbReference type="GO" id="GO:0003677">
    <property type="term" value="F:DNA binding"/>
    <property type="evidence" value="ECO:0007669"/>
    <property type="project" value="UniProtKB-KW"/>
</dbReference>
<evidence type="ECO:0000256" key="5">
    <source>
        <dbReference type="ARBA" id="ARBA00023163"/>
    </source>
</evidence>
<dbReference type="Proteomes" id="UP001180020">
    <property type="component" value="Unassembled WGS sequence"/>
</dbReference>
<comment type="subcellular location">
    <subcellularLocation>
        <location evidence="1">Nucleus</location>
    </subcellularLocation>
</comment>
<evidence type="ECO:0000259" key="9">
    <source>
        <dbReference type="PROSITE" id="PS51294"/>
    </source>
</evidence>
<evidence type="ECO:0000256" key="2">
    <source>
        <dbReference type="ARBA" id="ARBA00022737"/>
    </source>
</evidence>
<reference evidence="10" key="1">
    <citation type="journal article" date="2023" name="Nat. Commun.">
        <title>Diploid and tetraploid genomes of Acorus and the evolution of monocots.</title>
        <authorList>
            <person name="Ma L."/>
            <person name="Liu K.W."/>
            <person name="Li Z."/>
            <person name="Hsiao Y.Y."/>
            <person name="Qi Y."/>
            <person name="Fu T."/>
            <person name="Tang G.D."/>
            <person name="Zhang D."/>
            <person name="Sun W.H."/>
            <person name="Liu D.K."/>
            <person name="Li Y."/>
            <person name="Chen G.Z."/>
            <person name="Liu X.D."/>
            <person name="Liao X.Y."/>
            <person name="Jiang Y.T."/>
            <person name="Yu X."/>
            <person name="Hao Y."/>
            <person name="Huang J."/>
            <person name="Zhao X.W."/>
            <person name="Ke S."/>
            <person name="Chen Y.Y."/>
            <person name="Wu W.L."/>
            <person name="Hsu J.L."/>
            <person name="Lin Y.F."/>
            <person name="Huang M.D."/>
            <person name="Li C.Y."/>
            <person name="Huang L."/>
            <person name="Wang Z.W."/>
            <person name="Zhao X."/>
            <person name="Zhong W.Y."/>
            <person name="Peng D.H."/>
            <person name="Ahmad S."/>
            <person name="Lan S."/>
            <person name="Zhang J.S."/>
            <person name="Tsai W.C."/>
            <person name="Van de Peer Y."/>
            <person name="Liu Z.J."/>
        </authorList>
    </citation>
    <scope>NUCLEOTIDE SEQUENCE</scope>
    <source>
        <strain evidence="10">CP</strain>
    </source>
</reference>
<dbReference type="GO" id="GO:0005634">
    <property type="term" value="C:nucleus"/>
    <property type="evidence" value="ECO:0007669"/>
    <property type="project" value="UniProtKB-SubCell"/>
</dbReference>
<keyword evidence="6" id="KW-0539">Nucleus</keyword>
<keyword evidence="4" id="KW-0238">DNA-binding</keyword>
<organism evidence="10 11">
    <name type="scientific">Acorus calamus</name>
    <name type="common">Sweet flag</name>
    <dbReference type="NCBI Taxonomy" id="4465"/>
    <lineage>
        <taxon>Eukaryota</taxon>
        <taxon>Viridiplantae</taxon>
        <taxon>Streptophyta</taxon>
        <taxon>Embryophyta</taxon>
        <taxon>Tracheophyta</taxon>
        <taxon>Spermatophyta</taxon>
        <taxon>Magnoliopsida</taxon>
        <taxon>Liliopsida</taxon>
        <taxon>Acoraceae</taxon>
        <taxon>Acorus</taxon>
    </lineage>
</organism>
<evidence type="ECO:0000256" key="7">
    <source>
        <dbReference type="SAM" id="MobiDB-lite"/>
    </source>
</evidence>
<dbReference type="PANTHER" id="PTHR47997:SF75">
    <property type="entry name" value="MYB DOMAIN PROTEIN 55"/>
    <property type="match status" value="1"/>
</dbReference>
<protein>
    <submittedName>
        <fullName evidence="10">Transcription factor WER</fullName>
    </submittedName>
</protein>
<evidence type="ECO:0000256" key="4">
    <source>
        <dbReference type="ARBA" id="ARBA00023125"/>
    </source>
</evidence>
<reference evidence="10" key="2">
    <citation type="submission" date="2023-06" db="EMBL/GenBank/DDBJ databases">
        <authorList>
            <person name="Ma L."/>
            <person name="Liu K.-W."/>
            <person name="Li Z."/>
            <person name="Hsiao Y.-Y."/>
            <person name="Qi Y."/>
            <person name="Fu T."/>
            <person name="Tang G."/>
            <person name="Zhang D."/>
            <person name="Sun W.-H."/>
            <person name="Liu D.-K."/>
            <person name="Li Y."/>
            <person name="Chen G.-Z."/>
            <person name="Liu X.-D."/>
            <person name="Liao X.-Y."/>
            <person name="Jiang Y.-T."/>
            <person name="Yu X."/>
            <person name="Hao Y."/>
            <person name="Huang J."/>
            <person name="Zhao X.-W."/>
            <person name="Ke S."/>
            <person name="Chen Y.-Y."/>
            <person name="Wu W.-L."/>
            <person name="Hsu J.-L."/>
            <person name="Lin Y.-F."/>
            <person name="Huang M.-D."/>
            <person name="Li C.-Y."/>
            <person name="Huang L."/>
            <person name="Wang Z.-W."/>
            <person name="Zhao X."/>
            <person name="Zhong W.-Y."/>
            <person name="Peng D.-H."/>
            <person name="Ahmad S."/>
            <person name="Lan S."/>
            <person name="Zhang J.-S."/>
            <person name="Tsai W.-C."/>
            <person name="Van De Peer Y."/>
            <person name="Liu Z.-J."/>
        </authorList>
    </citation>
    <scope>NUCLEOTIDE SEQUENCE</scope>
    <source>
        <strain evidence="10">CP</strain>
        <tissue evidence="10">Leaves</tissue>
    </source>
</reference>
<feature type="domain" description="Myb-like" evidence="8">
    <location>
        <begin position="27"/>
        <end position="81"/>
    </location>
</feature>
<dbReference type="Gene3D" id="1.10.10.60">
    <property type="entry name" value="Homeodomain-like"/>
    <property type="match status" value="1"/>
</dbReference>
<evidence type="ECO:0000256" key="3">
    <source>
        <dbReference type="ARBA" id="ARBA00023015"/>
    </source>
</evidence>
<keyword evidence="3" id="KW-0805">Transcription regulation</keyword>
<dbReference type="PROSITE" id="PS50090">
    <property type="entry name" value="MYB_LIKE"/>
    <property type="match status" value="1"/>
</dbReference>
<evidence type="ECO:0000256" key="6">
    <source>
        <dbReference type="ARBA" id="ARBA00023242"/>
    </source>
</evidence>
<dbReference type="SUPFAM" id="SSF46689">
    <property type="entry name" value="Homeodomain-like"/>
    <property type="match status" value="1"/>
</dbReference>
<accession>A0AAV9F251</accession>
<dbReference type="Pfam" id="PF00249">
    <property type="entry name" value="Myb_DNA-binding"/>
    <property type="match status" value="1"/>
</dbReference>
<comment type="caution">
    <text evidence="10">The sequence shown here is derived from an EMBL/GenBank/DDBJ whole genome shotgun (WGS) entry which is preliminary data.</text>
</comment>
<dbReference type="PROSITE" id="PS51294">
    <property type="entry name" value="HTH_MYB"/>
    <property type="match status" value="1"/>
</dbReference>
<keyword evidence="11" id="KW-1185">Reference proteome</keyword>
<feature type="compositionally biased region" description="Basic and acidic residues" evidence="7">
    <location>
        <begin position="196"/>
        <end position="205"/>
    </location>
</feature>
<name>A0AAV9F251_ACOCL</name>
<evidence type="ECO:0000256" key="1">
    <source>
        <dbReference type="ARBA" id="ARBA00004123"/>
    </source>
</evidence>
<dbReference type="InterPro" id="IPR017930">
    <property type="entry name" value="Myb_dom"/>
</dbReference>